<sequence length="118" mass="12792">MKAIITAVALVGLASTANQAEAVEFVAADDSLATHLCLAFASNRPHVMLEELRGKQSLKKNIANKLHCNDMDLREFAETYSLTRNAKFMNIELDTKTSIKDLSAQKNAPATVVLSGSK</sequence>
<reference evidence="2 3" key="1">
    <citation type="submission" date="2013-07" db="EMBL/GenBank/DDBJ databases">
        <title>Comparative Genomic and Metabolomic Analysis of Twelve Strains of Pseudoalteromonas luteoviolacea.</title>
        <authorList>
            <person name="Vynne N.G."/>
            <person name="Mansson M."/>
            <person name="Gram L."/>
        </authorList>
    </citation>
    <scope>NUCLEOTIDE SEQUENCE [LARGE SCALE GENOMIC DNA]</scope>
    <source>
        <strain evidence="2 3">S4060-1</strain>
    </source>
</reference>
<keyword evidence="1" id="KW-0732">Signal</keyword>
<evidence type="ECO:0000313" key="2">
    <source>
        <dbReference type="EMBL" id="KZN61684.1"/>
    </source>
</evidence>
<dbReference type="PATRIC" id="fig|1365257.3.peg.4586"/>
<dbReference type="AlphaFoldDB" id="A0A162C3S8"/>
<comment type="caution">
    <text evidence="2">The sequence shown here is derived from an EMBL/GenBank/DDBJ whole genome shotgun (WGS) entry which is preliminary data.</text>
</comment>
<name>A0A162C3S8_9GAMM</name>
<dbReference type="RefSeq" id="WP_063373825.1">
    <property type="nucleotide sequence ID" value="NZ_AUXX01000045.1"/>
</dbReference>
<protein>
    <recommendedName>
        <fullName evidence="4">DUF3718 domain-containing protein</fullName>
    </recommendedName>
</protein>
<feature type="chain" id="PRO_5007832374" description="DUF3718 domain-containing protein" evidence="1">
    <location>
        <begin position="23"/>
        <end position="118"/>
    </location>
</feature>
<feature type="signal peptide" evidence="1">
    <location>
        <begin position="1"/>
        <end position="22"/>
    </location>
</feature>
<organism evidence="2 3">
    <name type="scientific">Pseudoalteromonas luteoviolacea S4060-1</name>
    <dbReference type="NCBI Taxonomy" id="1365257"/>
    <lineage>
        <taxon>Bacteria</taxon>
        <taxon>Pseudomonadati</taxon>
        <taxon>Pseudomonadota</taxon>
        <taxon>Gammaproteobacteria</taxon>
        <taxon>Alteromonadales</taxon>
        <taxon>Pseudoalteromonadaceae</taxon>
        <taxon>Pseudoalteromonas</taxon>
    </lineage>
</organism>
<dbReference type="InterPro" id="IPR022193">
    <property type="entry name" value="DUF3718"/>
</dbReference>
<evidence type="ECO:0000313" key="3">
    <source>
        <dbReference type="Proteomes" id="UP000076661"/>
    </source>
</evidence>
<proteinExistence type="predicted"/>
<dbReference type="Pfam" id="PF12514">
    <property type="entry name" value="DUF3718"/>
    <property type="match status" value="1"/>
</dbReference>
<dbReference type="EMBL" id="AUXX01000045">
    <property type="protein sequence ID" value="KZN61684.1"/>
    <property type="molecule type" value="Genomic_DNA"/>
</dbReference>
<dbReference type="Proteomes" id="UP000076661">
    <property type="component" value="Unassembled WGS sequence"/>
</dbReference>
<accession>A0A162C3S8</accession>
<evidence type="ECO:0008006" key="4">
    <source>
        <dbReference type="Google" id="ProtNLM"/>
    </source>
</evidence>
<evidence type="ECO:0000256" key="1">
    <source>
        <dbReference type="SAM" id="SignalP"/>
    </source>
</evidence>
<gene>
    <name evidence="2" type="ORF">N478_06365</name>
</gene>